<name>A0A1I3ERY9_9GAMM</name>
<proteinExistence type="predicted"/>
<dbReference type="AlphaFoldDB" id="A0A1I3ERY9"/>
<accession>A0A1I3ERY9</accession>
<sequence length="202" mass="23254">MPVTFAPPYDSPIETRFVELYINHADDDVTLTPQHATPTLCGNFICDFLLATPDGRRVGIECDGREFHDPSRDEWRDAMILGERHLDAIYRIRGTDINHRMEDVLYLLASLEPQLFHNRALANLEVMASEEVKKASEDVDQDFFHYRYRSGIDEGRFCVERRSVDVPPGQRRFWQAAYRYADSIGGGQLDEVIARYRGDGIL</sequence>
<keyword evidence="2" id="KW-1185">Reference proteome</keyword>
<dbReference type="EMBL" id="FOPY01000014">
    <property type="protein sequence ID" value="SFI01744.1"/>
    <property type="molecule type" value="Genomic_DNA"/>
</dbReference>
<gene>
    <name evidence="1" type="ORF">SAMN04487959_114143</name>
</gene>
<organism evidence="1 2">
    <name type="scientific">Modicisalibacter xianhensis</name>
    <dbReference type="NCBI Taxonomy" id="442341"/>
    <lineage>
        <taxon>Bacteria</taxon>
        <taxon>Pseudomonadati</taxon>
        <taxon>Pseudomonadota</taxon>
        <taxon>Gammaproteobacteria</taxon>
        <taxon>Oceanospirillales</taxon>
        <taxon>Halomonadaceae</taxon>
        <taxon>Modicisalibacter</taxon>
    </lineage>
</organism>
<evidence type="ECO:0000313" key="2">
    <source>
        <dbReference type="Proteomes" id="UP000199040"/>
    </source>
</evidence>
<protein>
    <submittedName>
        <fullName evidence="1">Uncharacterized protein</fullName>
    </submittedName>
</protein>
<dbReference type="STRING" id="442341.SAMN04487959_114143"/>
<evidence type="ECO:0000313" key="1">
    <source>
        <dbReference type="EMBL" id="SFI01744.1"/>
    </source>
</evidence>
<dbReference type="Proteomes" id="UP000199040">
    <property type="component" value="Unassembled WGS sequence"/>
</dbReference>
<reference evidence="1 2" key="1">
    <citation type="submission" date="2016-10" db="EMBL/GenBank/DDBJ databases">
        <authorList>
            <person name="de Groot N.N."/>
        </authorList>
    </citation>
    <scope>NUCLEOTIDE SEQUENCE [LARGE SCALE GENOMIC DNA]</scope>
    <source>
        <strain evidence="1 2">CGMCC 1.6848</strain>
    </source>
</reference>
<dbReference type="RefSeq" id="WP_092848947.1">
    <property type="nucleotide sequence ID" value="NZ_FOPY01000014.1"/>
</dbReference>